<gene>
    <name evidence="10" type="ORF">ENM15_04080</name>
</gene>
<feature type="transmembrane region" description="Helical" evidence="8">
    <location>
        <begin position="258"/>
        <end position="283"/>
    </location>
</feature>
<accession>A0A7V6CDQ5</accession>
<evidence type="ECO:0000313" key="10">
    <source>
        <dbReference type="EMBL" id="HHQ15975.1"/>
    </source>
</evidence>
<evidence type="ECO:0000256" key="2">
    <source>
        <dbReference type="ARBA" id="ARBA00007783"/>
    </source>
</evidence>
<feature type="transmembrane region" description="Helical" evidence="8">
    <location>
        <begin position="350"/>
        <end position="368"/>
    </location>
</feature>
<evidence type="ECO:0000256" key="7">
    <source>
        <dbReference type="ARBA" id="ARBA00023136"/>
    </source>
</evidence>
<evidence type="ECO:0000256" key="4">
    <source>
        <dbReference type="ARBA" id="ARBA00022475"/>
    </source>
</evidence>
<sequence length="374" mass="42691">MRILFLLKKEFSQLFRDKILIIVLFYAFTIEIYTAGQGITLQVQNFPTIIKDESKTPESRELISKLREPYFKILGFAKSDKEILEKLDKGEASMAIIIPSDFKRKLERGEAKIQVIVDGTISMTATMAISYITEIVNNYSLEIFEKQEKISSKNFLNYPYVDGKVRIYFNPNNLSSWFMSLLELFNMITMISLLLTSAALIREKEYGTIEQLLVTPVKSWEVFFAKIIPTVIVIGFLSLISTFFMIKNIFKVPIKGNIILFCLGNLLYIFTMSSIGIAIATVVKNLSQAMMVIIIVLVPMLMISGAWSPLEAMHPVIKYISLLSPMRYFLDFGYGVLLKGNTLKYVWKDILGIILIGTILLTFSALRFRQSFAK</sequence>
<dbReference type="Pfam" id="PF12698">
    <property type="entry name" value="ABC2_membrane_3"/>
    <property type="match status" value="1"/>
</dbReference>
<keyword evidence="6 8" id="KW-1133">Transmembrane helix</keyword>
<dbReference type="Gene3D" id="3.40.1710.10">
    <property type="entry name" value="abc type-2 transporter like domain"/>
    <property type="match status" value="1"/>
</dbReference>
<dbReference type="InterPro" id="IPR051449">
    <property type="entry name" value="ABC-2_transporter_component"/>
</dbReference>
<evidence type="ECO:0000256" key="8">
    <source>
        <dbReference type="SAM" id="Phobius"/>
    </source>
</evidence>
<dbReference type="GO" id="GO:0140359">
    <property type="term" value="F:ABC-type transporter activity"/>
    <property type="evidence" value="ECO:0007669"/>
    <property type="project" value="InterPro"/>
</dbReference>
<dbReference type="PANTHER" id="PTHR30294">
    <property type="entry name" value="MEMBRANE COMPONENT OF ABC TRANSPORTER YHHJ-RELATED"/>
    <property type="match status" value="1"/>
</dbReference>
<evidence type="ECO:0000256" key="6">
    <source>
        <dbReference type="ARBA" id="ARBA00022989"/>
    </source>
</evidence>
<dbReference type="GO" id="GO:0005886">
    <property type="term" value="C:plasma membrane"/>
    <property type="evidence" value="ECO:0007669"/>
    <property type="project" value="UniProtKB-SubCell"/>
</dbReference>
<feature type="transmembrane region" description="Helical" evidence="8">
    <location>
        <begin position="184"/>
        <end position="202"/>
    </location>
</feature>
<evidence type="ECO:0000256" key="1">
    <source>
        <dbReference type="ARBA" id="ARBA00004651"/>
    </source>
</evidence>
<dbReference type="PANTHER" id="PTHR30294:SF47">
    <property type="entry name" value="INNER MEMBRANE TRANSPORT PERMEASE YHHJ"/>
    <property type="match status" value="1"/>
</dbReference>
<keyword evidence="4" id="KW-1003">Cell membrane</keyword>
<keyword evidence="7 8" id="KW-0472">Membrane</keyword>
<evidence type="ECO:0000256" key="5">
    <source>
        <dbReference type="ARBA" id="ARBA00022692"/>
    </source>
</evidence>
<comment type="caution">
    <text evidence="10">The sequence shown here is derived from an EMBL/GenBank/DDBJ whole genome shotgun (WGS) entry which is preliminary data.</text>
</comment>
<feature type="transmembrane region" description="Helical" evidence="8">
    <location>
        <begin position="222"/>
        <end position="246"/>
    </location>
</feature>
<dbReference type="AlphaFoldDB" id="A0A7V6CDQ5"/>
<keyword evidence="3" id="KW-0813">Transport</keyword>
<feature type="transmembrane region" description="Helical" evidence="8">
    <location>
        <begin position="289"/>
        <end position="307"/>
    </location>
</feature>
<dbReference type="PROSITE" id="PS51012">
    <property type="entry name" value="ABC_TM2"/>
    <property type="match status" value="1"/>
</dbReference>
<comment type="similarity">
    <text evidence="2">Belongs to the ABC-2 integral membrane protein family.</text>
</comment>
<comment type="subcellular location">
    <subcellularLocation>
        <location evidence="1">Cell membrane</location>
        <topology evidence="1">Multi-pass membrane protein</topology>
    </subcellularLocation>
</comment>
<feature type="domain" description="ABC transmembrane type-2" evidence="9">
    <location>
        <begin position="125"/>
        <end position="371"/>
    </location>
</feature>
<proteinExistence type="inferred from homology"/>
<evidence type="ECO:0000259" key="9">
    <source>
        <dbReference type="PROSITE" id="PS51012"/>
    </source>
</evidence>
<keyword evidence="5 8" id="KW-0812">Transmembrane</keyword>
<name>A0A7V6CDQ5_9BACT</name>
<reference evidence="10" key="1">
    <citation type="journal article" date="2020" name="mSystems">
        <title>Genome- and Community-Level Interaction Insights into Carbon Utilization and Element Cycling Functions of Hydrothermarchaeota in Hydrothermal Sediment.</title>
        <authorList>
            <person name="Zhou Z."/>
            <person name="Liu Y."/>
            <person name="Xu W."/>
            <person name="Pan J."/>
            <person name="Luo Z.H."/>
            <person name="Li M."/>
        </authorList>
    </citation>
    <scope>NUCLEOTIDE SEQUENCE [LARGE SCALE GENOMIC DNA]</scope>
    <source>
        <strain evidence="10">SpSt-106</strain>
    </source>
</reference>
<dbReference type="InterPro" id="IPR013525">
    <property type="entry name" value="ABC2_TM"/>
</dbReference>
<protein>
    <submittedName>
        <fullName evidence="10">ABC transporter permease</fullName>
    </submittedName>
</protein>
<dbReference type="InterPro" id="IPR047817">
    <property type="entry name" value="ABC2_TM_bact-type"/>
</dbReference>
<evidence type="ECO:0000256" key="3">
    <source>
        <dbReference type="ARBA" id="ARBA00022448"/>
    </source>
</evidence>
<dbReference type="EMBL" id="DRWR01000073">
    <property type="protein sequence ID" value="HHQ15975.1"/>
    <property type="molecule type" value="Genomic_DNA"/>
</dbReference>
<organism evidence="10">
    <name type="scientific">Thermodesulfobacterium geofontis</name>
    <dbReference type="NCBI Taxonomy" id="1295609"/>
    <lineage>
        <taxon>Bacteria</taxon>
        <taxon>Pseudomonadati</taxon>
        <taxon>Thermodesulfobacteriota</taxon>
        <taxon>Thermodesulfobacteria</taxon>
        <taxon>Thermodesulfobacteriales</taxon>
        <taxon>Thermodesulfobacteriaceae</taxon>
        <taxon>Thermodesulfobacterium</taxon>
    </lineage>
</organism>